<proteinExistence type="predicted"/>
<sequence>MRSDAREAAFKIVFADLFGGDGEKNFRAGVYRLAKLKEEEIAFAERIVNAVLTHKDELSGEIAETVTRFADYRIYPADKAAMLIALAEIKYMDDIPPVVSVSEATAIARKYSTEKSADFVNGVLGGIINK</sequence>
<evidence type="ECO:0000259" key="2">
    <source>
        <dbReference type="Pfam" id="PF01029"/>
    </source>
</evidence>
<evidence type="ECO:0000313" key="3">
    <source>
        <dbReference type="EMBL" id="HIZ25080.1"/>
    </source>
</evidence>
<dbReference type="InterPro" id="IPR006027">
    <property type="entry name" value="NusB_RsmB_TIM44"/>
</dbReference>
<comment type="caution">
    <text evidence="3">The sequence shown here is derived from an EMBL/GenBank/DDBJ whole genome shotgun (WGS) entry which is preliminary data.</text>
</comment>
<dbReference type="InterPro" id="IPR035926">
    <property type="entry name" value="NusB-like_sf"/>
</dbReference>
<accession>A0A9D2IW93</accession>
<dbReference type="Gene3D" id="1.10.940.10">
    <property type="entry name" value="NusB-like"/>
    <property type="match status" value="1"/>
</dbReference>
<dbReference type="Pfam" id="PF01029">
    <property type="entry name" value="NusB"/>
    <property type="match status" value="1"/>
</dbReference>
<gene>
    <name evidence="3" type="ORF">H9812_06385</name>
</gene>
<name>A0A9D2IW93_9FIRM</name>
<dbReference type="Proteomes" id="UP000824044">
    <property type="component" value="Unassembled WGS sequence"/>
</dbReference>
<keyword evidence="1" id="KW-0694">RNA-binding</keyword>
<feature type="domain" description="NusB/RsmB/TIM44" evidence="2">
    <location>
        <begin position="4"/>
        <end position="127"/>
    </location>
</feature>
<evidence type="ECO:0000313" key="4">
    <source>
        <dbReference type="Proteomes" id="UP000824044"/>
    </source>
</evidence>
<organism evidence="3 4">
    <name type="scientific">Candidatus Gallimonas intestinigallinarum</name>
    <dbReference type="NCBI Taxonomy" id="2838604"/>
    <lineage>
        <taxon>Bacteria</taxon>
        <taxon>Bacillati</taxon>
        <taxon>Bacillota</taxon>
        <taxon>Clostridia</taxon>
        <taxon>Candidatus Gallimonas</taxon>
    </lineage>
</organism>
<dbReference type="AlphaFoldDB" id="A0A9D2IW93"/>
<protein>
    <submittedName>
        <fullName evidence="3">Transcription antitermination protein NusB</fullName>
    </submittedName>
</protein>
<dbReference type="GO" id="GO:0003723">
    <property type="term" value="F:RNA binding"/>
    <property type="evidence" value="ECO:0007669"/>
    <property type="project" value="UniProtKB-KW"/>
</dbReference>
<evidence type="ECO:0000256" key="1">
    <source>
        <dbReference type="ARBA" id="ARBA00022884"/>
    </source>
</evidence>
<dbReference type="EMBL" id="DXBS01000119">
    <property type="protein sequence ID" value="HIZ25080.1"/>
    <property type="molecule type" value="Genomic_DNA"/>
</dbReference>
<dbReference type="SUPFAM" id="SSF48013">
    <property type="entry name" value="NusB-like"/>
    <property type="match status" value="1"/>
</dbReference>
<dbReference type="GO" id="GO:0006355">
    <property type="term" value="P:regulation of DNA-templated transcription"/>
    <property type="evidence" value="ECO:0007669"/>
    <property type="project" value="InterPro"/>
</dbReference>
<reference evidence="3" key="1">
    <citation type="journal article" date="2021" name="PeerJ">
        <title>Extensive microbial diversity within the chicken gut microbiome revealed by metagenomics and culture.</title>
        <authorList>
            <person name="Gilroy R."/>
            <person name="Ravi A."/>
            <person name="Getino M."/>
            <person name="Pursley I."/>
            <person name="Horton D.L."/>
            <person name="Alikhan N.F."/>
            <person name="Baker D."/>
            <person name="Gharbi K."/>
            <person name="Hall N."/>
            <person name="Watson M."/>
            <person name="Adriaenssens E.M."/>
            <person name="Foster-Nyarko E."/>
            <person name="Jarju S."/>
            <person name="Secka A."/>
            <person name="Antonio M."/>
            <person name="Oren A."/>
            <person name="Chaudhuri R.R."/>
            <person name="La Ragione R."/>
            <person name="Hildebrand F."/>
            <person name="Pallen M.J."/>
        </authorList>
    </citation>
    <scope>NUCLEOTIDE SEQUENCE</scope>
    <source>
        <strain evidence="3">CHK33-5263</strain>
    </source>
</reference>
<reference evidence="3" key="2">
    <citation type="submission" date="2021-04" db="EMBL/GenBank/DDBJ databases">
        <authorList>
            <person name="Gilroy R."/>
        </authorList>
    </citation>
    <scope>NUCLEOTIDE SEQUENCE</scope>
    <source>
        <strain evidence="3">CHK33-5263</strain>
    </source>
</reference>